<name>A0A9D4ZQG9_ADICA</name>
<keyword evidence="2" id="KW-1185">Reference proteome</keyword>
<dbReference type="EMBL" id="JABFUD020000001">
    <property type="protein sequence ID" value="KAI5084189.1"/>
    <property type="molecule type" value="Genomic_DNA"/>
</dbReference>
<accession>A0A9D4ZQG9</accession>
<organism evidence="1 2">
    <name type="scientific">Adiantum capillus-veneris</name>
    <name type="common">Maidenhair fern</name>
    <dbReference type="NCBI Taxonomy" id="13818"/>
    <lineage>
        <taxon>Eukaryota</taxon>
        <taxon>Viridiplantae</taxon>
        <taxon>Streptophyta</taxon>
        <taxon>Embryophyta</taxon>
        <taxon>Tracheophyta</taxon>
        <taxon>Polypodiopsida</taxon>
        <taxon>Polypodiidae</taxon>
        <taxon>Polypodiales</taxon>
        <taxon>Pteridineae</taxon>
        <taxon>Pteridaceae</taxon>
        <taxon>Vittarioideae</taxon>
        <taxon>Adiantum</taxon>
    </lineage>
</organism>
<comment type="caution">
    <text evidence="1">The sequence shown here is derived from an EMBL/GenBank/DDBJ whole genome shotgun (WGS) entry which is preliminary data.</text>
</comment>
<evidence type="ECO:0000313" key="2">
    <source>
        <dbReference type="Proteomes" id="UP000886520"/>
    </source>
</evidence>
<proteinExistence type="predicted"/>
<dbReference type="PROSITE" id="PS51257">
    <property type="entry name" value="PROKAR_LIPOPROTEIN"/>
    <property type="match status" value="1"/>
</dbReference>
<dbReference type="Proteomes" id="UP000886520">
    <property type="component" value="Chromosome 1"/>
</dbReference>
<evidence type="ECO:0000313" key="1">
    <source>
        <dbReference type="EMBL" id="KAI5084189.1"/>
    </source>
</evidence>
<sequence length="113" mass="12507">MLREGVKPDSVTFNVVLGACSQVRAMREGEHDGGIDRISGGKLLSRCRRSCWGKIQEKTHEGSEGRGFRQGREQLRKDDYAHQKIFGVLGIVRLAPTHKLAEASIGIYKGSVQ</sequence>
<gene>
    <name evidence="1" type="ORF">GOP47_0000358</name>
</gene>
<protein>
    <submittedName>
        <fullName evidence="1">Uncharacterized protein</fullName>
    </submittedName>
</protein>
<dbReference type="AlphaFoldDB" id="A0A9D4ZQG9"/>
<reference evidence="1" key="1">
    <citation type="submission" date="2021-01" db="EMBL/GenBank/DDBJ databases">
        <title>Adiantum capillus-veneris genome.</title>
        <authorList>
            <person name="Fang Y."/>
            <person name="Liao Q."/>
        </authorList>
    </citation>
    <scope>NUCLEOTIDE SEQUENCE</scope>
    <source>
        <strain evidence="1">H3</strain>
        <tissue evidence="1">Leaf</tissue>
    </source>
</reference>